<dbReference type="EMBL" id="CAJQZP010000693">
    <property type="protein sequence ID" value="CAG4979548.1"/>
    <property type="molecule type" value="Genomic_DNA"/>
</dbReference>
<dbReference type="AlphaFoldDB" id="A0A8S3WTK5"/>
<dbReference type="Proteomes" id="UP000691718">
    <property type="component" value="Unassembled WGS sequence"/>
</dbReference>
<proteinExistence type="predicted"/>
<keyword evidence="2" id="KW-1185">Reference proteome</keyword>
<organism evidence="1 2">
    <name type="scientific">Parnassius apollo</name>
    <name type="common">Apollo butterfly</name>
    <name type="synonym">Papilio apollo</name>
    <dbReference type="NCBI Taxonomy" id="110799"/>
    <lineage>
        <taxon>Eukaryota</taxon>
        <taxon>Metazoa</taxon>
        <taxon>Ecdysozoa</taxon>
        <taxon>Arthropoda</taxon>
        <taxon>Hexapoda</taxon>
        <taxon>Insecta</taxon>
        <taxon>Pterygota</taxon>
        <taxon>Neoptera</taxon>
        <taxon>Endopterygota</taxon>
        <taxon>Lepidoptera</taxon>
        <taxon>Glossata</taxon>
        <taxon>Ditrysia</taxon>
        <taxon>Papilionoidea</taxon>
        <taxon>Papilionidae</taxon>
        <taxon>Parnassiinae</taxon>
        <taxon>Parnassini</taxon>
        <taxon>Parnassius</taxon>
        <taxon>Parnassius</taxon>
    </lineage>
</organism>
<reference evidence="1" key="1">
    <citation type="submission" date="2021-04" db="EMBL/GenBank/DDBJ databases">
        <authorList>
            <person name="Tunstrom K."/>
        </authorList>
    </citation>
    <scope>NUCLEOTIDE SEQUENCE</scope>
</reference>
<protein>
    <submittedName>
        <fullName evidence="1">(apollo) hypothetical protein</fullName>
    </submittedName>
</protein>
<comment type="caution">
    <text evidence="1">The sequence shown here is derived from an EMBL/GenBank/DDBJ whole genome shotgun (WGS) entry which is preliminary data.</text>
</comment>
<evidence type="ECO:0000313" key="1">
    <source>
        <dbReference type="EMBL" id="CAG4979548.1"/>
    </source>
</evidence>
<name>A0A8S3WTK5_PARAO</name>
<gene>
    <name evidence="1" type="ORF">PAPOLLO_LOCUS9940</name>
</gene>
<sequence length="104" mass="11109">MSHFGTSTVMPIMEKAAHRGVGVSCGSTETSSKAPPLLQSGWKKPKRLARFGRERELVSSYDGAYMPRVDAQNQSSQAQGGVLVFGRNSQTFVRSACGVGTSTL</sequence>
<evidence type="ECO:0000313" key="2">
    <source>
        <dbReference type="Proteomes" id="UP000691718"/>
    </source>
</evidence>
<accession>A0A8S3WTK5</accession>